<evidence type="ECO:0000313" key="4">
    <source>
        <dbReference type="Proteomes" id="UP000320593"/>
    </source>
</evidence>
<sequence length="961" mass="108932">MSFTKTNLISQKKQITIEKFEENAKASFPGKKSKLAAHQKFGHGSRSHLNYVRTNAPSTSPMPSQPHDPLQAILDSNLPLDPFSNNANRPLVLHQAPGQNSVLAPKQVFNPENIADLDKFKYGLQQDIRNLKDQRKKCTRILENHKFELFKAQQVVSNIDRTLEASRGLSQDLKNQNISPALVEDFDKKAVHTQENQKHDWSKKVATHAHNVESLNREVERLNEQIVSKTQQLVSTYSLNEFRDARKASQKHVLQCKHGLLKAESKGDFESEKQANKQQKNAVAWHNFHLKNVRKTAELEQRLQQSAERLGPIAREHRIQRSIDRLNQLGLDRQFSQNDFEVVRANCHFVTHLGTPVGRPNLLAANLAVKDLHLENNPAARNIVNDMVDDHMDPNPAQTYMEVVRANCHFVSNLSTHVREPSLLAANLAVKELHLEDNPAARNIVNGMVDDFMAAQALIKDTTSQQNTKLCQENVVLLLGQKYAQSDLEIWKAEQRLAAANDEAAIFEQLDESHFKHRADNTVPVDITEDDFKQSEIQKNETPSKSTKSRIAANNNETDKKPSKTEFQRTWNDKQLASVFRELESLVKSKGDLDHLLNESVQALAEAELQKCKNIANNLPRNPVSRAKTQRYLITRMTECLDQIYSNPKRTKRYALHQECSRLVKQDMNNVSNRLNAGFRHLPYATDTGHGNERAYTIGQTQGKTYDAPAYLKTEIEAKYSGNRHEIQPKRQVTIYDARDNIPPQHLYPELSHGARFNLRADNDAPMNNLRDVHFYTDTHNSTTVSSRVKNETVPATSITVHVEDADNRARGGICGTVHMRYQETQNGHTVKRHMKTLGYRSIDQLNNTQVDKLNKDELAVRRIDRKFAALDRTKGTLEGNAALHAKALKETLQGALPELNWDQPANTLKNDNPQAAECLSRIPKQFFDKLGVKVGGSDTVEDTFDKITQAINKQLDGLDV</sequence>
<feature type="coiled-coil region" evidence="1">
    <location>
        <begin position="205"/>
        <end position="232"/>
    </location>
</feature>
<feature type="compositionally biased region" description="Basic and acidic residues" evidence="2">
    <location>
        <begin position="530"/>
        <end position="539"/>
    </location>
</feature>
<organism evidence="3 4">
    <name type="scientific">Roseibium hamelinense</name>
    <dbReference type="NCBI Taxonomy" id="150831"/>
    <lineage>
        <taxon>Bacteria</taxon>
        <taxon>Pseudomonadati</taxon>
        <taxon>Pseudomonadota</taxon>
        <taxon>Alphaproteobacteria</taxon>
        <taxon>Hyphomicrobiales</taxon>
        <taxon>Stappiaceae</taxon>
        <taxon>Roseibium</taxon>
    </lineage>
</organism>
<accession>A0A562T827</accession>
<dbReference type="RefSeq" id="WP_208995030.1">
    <property type="nucleotide sequence ID" value="NZ_VLLF01000003.1"/>
</dbReference>
<evidence type="ECO:0000256" key="2">
    <source>
        <dbReference type="SAM" id="MobiDB-lite"/>
    </source>
</evidence>
<feature type="region of interest" description="Disordered" evidence="2">
    <location>
        <begin position="29"/>
        <end position="70"/>
    </location>
</feature>
<comment type="caution">
    <text evidence="3">The sequence shown here is derived from an EMBL/GenBank/DDBJ whole genome shotgun (WGS) entry which is preliminary data.</text>
</comment>
<feature type="region of interest" description="Disordered" evidence="2">
    <location>
        <begin position="527"/>
        <end position="567"/>
    </location>
</feature>
<proteinExistence type="predicted"/>
<feature type="compositionally biased region" description="Basic residues" evidence="2">
    <location>
        <begin position="31"/>
        <end position="46"/>
    </location>
</feature>
<dbReference type="EMBL" id="VLLF01000003">
    <property type="protein sequence ID" value="TWI89483.1"/>
    <property type="molecule type" value="Genomic_DNA"/>
</dbReference>
<evidence type="ECO:0000313" key="3">
    <source>
        <dbReference type="EMBL" id="TWI89483.1"/>
    </source>
</evidence>
<reference evidence="3 4" key="1">
    <citation type="submission" date="2019-07" db="EMBL/GenBank/DDBJ databases">
        <title>Genomic Encyclopedia of Archaeal and Bacterial Type Strains, Phase II (KMG-II): from individual species to whole genera.</title>
        <authorList>
            <person name="Goeker M."/>
        </authorList>
    </citation>
    <scope>NUCLEOTIDE SEQUENCE [LARGE SCALE GENOMIC DNA]</scope>
    <source>
        <strain evidence="3 4">ATCC BAA-252</strain>
    </source>
</reference>
<feature type="compositionally biased region" description="Polar residues" evidence="2">
    <location>
        <begin position="52"/>
        <end position="62"/>
    </location>
</feature>
<gene>
    <name evidence="3" type="ORF">JM93_01686</name>
</gene>
<dbReference type="AlphaFoldDB" id="A0A562T827"/>
<dbReference type="Proteomes" id="UP000320593">
    <property type="component" value="Unassembled WGS sequence"/>
</dbReference>
<name>A0A562T827_9HYPH</name>
<keyword evidence="4" id="KW-1185">Reference proteome</keyword>
<keyword evidence="1" id="KW-0175">Coiled coil</keyword>
<evidence type="ECO:0000256" key="1">
    <source>
        <dbReference type="SAM" id="Coils"/>
    </source>
</evidence>
<protein>
    <submittedName>
        <fullName evidence="3">Uncharacterized protein</fullName>
    </submittedName>
</protein>
<feature type="compositionally biased region" description="Basic and acidic residues" evidence="2">
    <location>
        <begin position="557"/>
        <end position="567"/>
    </location>
</feature>